<dbReference type="GO" id="GO:0005794">
    <property type="term" value="C:Golgi apparatus"/>
    <property type="evidence" value="ECO:0007669"/>
    <property type="project" value="UniProtKB-SubCell"/>
</dbReference>
<keyword evidence="17" id="KW-1185">Reference proteome</keyword>
<dbReference type="STRING" id="215637.A0A4P9ZUL3"/>
<proteinExistence type="inferred from homology"/>
<keyword evidence="8" id="KW-1133">Transmembrane helix</keyword>
<evidence type="ECO:0000256" key="3">
    <source>
        <dbReference type="ARBA" id="ARBA00009431"/>
    </source>
</evidence>
<dbReference type="SUPFAM" id="SSF53474">
    <property type="entry name" value="alpha/beta-Hydrolases"/>
    <property type="match status" value="1"/>
</dbReference>
<evidence type="ECO:0000256" key="8">
    <source>
        <dbReference type="ARBA" id="ARBA00022989"/>
    </source>
</evidence>
<comment type="subcellular location">
    <subcellularLocation>
        <location evidence="2">Golgi apparatus</location>
        <location evidence="2">trans-Golgi network membrane</location>
        <topology evidence="2">Single-pass type I membrane protein</topology>
    </subcellularLocation>
</comment>
<evidence type="ECO:0000256" key="14">
    <source>
        <dbReference type="ARBA" id="ARBA00040628"/>
    </source>
</evidence>
<keyword evidence="11" id="KW-0325">Glycoprotein</keyword>
<dbReference type="PRINTS" id="PR00724">
    <property type="entry name" value="CRBOXYPTASEC"/>
</dbReference>
<keyword evidence="6" id="KW-0053">Apoptosis</keyword>
<evidence type="ECO:0000256" key="9">
    <source>
        <dbReference type="ARBA" id="ARBA00023034"/>
    </source>
</evidence>
<evidence type="ECO:0000256" key="15">
    <source>
        <dbReference type="ARBA" id="ARBA00042717"/>
    </source>
</evidence>
<gene>
    <name evidence="16" type="ORF">BJ085DRAFT_23507</name>
</gene>
<evidence type="ECO:0000256" key="1">
    <source>
        <dbReference type="ARBA" id="ARBA00001003"/>
    </source>
</evidence>
<sequence>MASPVFSNPAVEPFRVGQLPRQRAPAEDLTQYAGHIPVSEDGQGSLFFWLMLNTTLIPDIQAPDKVNKLIVWFNGGPGCTSLDGVFLENGPFQFAAEDDTVERREWSMTEQAVMLYVDQPLGTGFSYAPIADYARDYTVSTDHFLTFLTKFWALFTELRDFDIYLAGESQAGVYIPYIAQEMLRRNDDHAQGAPFPLRGASIGSAWLDPLIQYQALFDFSTLHQLHPASQNNALRELWEQCRADYVQHAPRISSPVCENGVTRYLDLSNPAEGQCYNSYDYRLVDTIPDCGMNWPPKIHVFTEYFRQPEVWRALHVGDRRWDQWNECNTQVGKRLANTINRPSVDLLPDLLDQIPIMLINGDKDILCNYLGVERSNQHMTWGGHQGFREPRFQTWRVDGGEAGYYRSERNLTYVRLFNASHMAGVDAPLELFDLMARLIGTDRSRYAYKSDLLPVVSLG</sequence>
<dbReference type="GO" id="GO:0004185">
    <property type="term" value="F:serine-type carboxypeptidase activity"/>
    <property type="evidence" value="ECO:0007669"/>
    <property type="project" value="UniProtKB-EC"/>
</dbReference>
<protein>
    <recommendedName>
        <fullName evidence="14">Pheromone-processing carboxypeptidase KEX1</fullName>
        <ecNumber evidence="12">3.4.16.6</ecNumber>
    </recommendedName>
    <alternativeName>
        <fullName evidence="15">Carboxypeptidase D</fullName>
    </alternativeName>
    <alternativeName>
        <fullName evidence="13">Pheromone-processing carboxypeptidase kex1</fullName>
    </alternativeName>
</protein>
<organism evidence="16 17">
    <name type="scientific">Dimargaris cristalligena</name>
    <dbReference type="NCBI Taxonomy" id="215637"/>
    <lineage>
        <taxon>Eukaryota</taxon>
        <taxon>Fungi</taxon>
        <taxon>Fungi incertae sedis</taxon>
        <taxon>Zoopagomycota</taxon>
        <taxon>Kickxellomycotina</taxon>
        <taxon>Dimargaritomycetes</taxon>
        <taxon>Dimargaritales</taxon>
        <taxon>Dimargaritaceae</taxon>
        <taxon>Dimargaris</taxon>
    </lineage>
</organism>
<evidence type="ECO:0000256" key="6">
    <source>
        <dbReference type="ARBA" id="ARBA00022703"/>
    </source>
</evidence>
<dbReference type="InterPro" id="IPR029058">
    <property type="entry name" value="AB_hydrolase_fold"/>
</dbReference>
<comment type="catalytic activity">
    <reaction evidence="1">
        <text>Preferential release of a C-terminal arginine or lysine residue.</text>
        <dbReference type="EC" id="3.4.16.6"/>
    </reaction>
</comment>
<evidence type="ECO:0000256" key="13">
    <source>
        <dbReference type="ARBA" id="ARBA00040403"/>
    </source>
</evidence>
<evidence type="ECO:0000256" key="10">
    <source>
        <dbReference type="ARBA" id="ARBA00023136"/>
    </source>
</evidence>
<evidence type="ECO:0000256" key="12">
    <source>
        <dbReference type="ARBA" id="ARBA00038895"/>
    </source>
</evidence>
<evidence type="ECO:0000256" key="2">
    <source>
        <dbReference type="ARBA" id="ARBA00004393"/>
    </source>
</evidence>
<keyword evidence="10" id="KW-0472">Membrane</keyword>
<dbReference type="EMBL" id="ML002520">
    <property type="protein sequence ID" value="RKP37243.1"/>
    <property type="molecule type" value="Genomic_DNA"/>
</dbReference>
<keyword evidence="4" id="KW-0645">Protease</keyword>
<evidence type="ECO:0000256" key="5">
    <source>
        <dbReference type="ARBA" id="ARBA00022692"/>
    </source>
</evidence>
<evidence type="ECO:0000313" key="16">
    <source>
        <dbReference type="EMBL" id="RKP37243.1"/>
    </source>
</evidence>
<dbReference type="GO" id="GO:0006915">
    <property type="term" value="P:apoptotic process"/>
    <property type="evidence" value="ECO:0007669"/>
    <property type="project" value="UniProtKB-KW"/>
</dbReference>
<dbReference type="PANTHER" id="PTHR11802:SF190">
    <property type="entry name" value="PHEROMONE-PROCESSING CARBOXYPEPTIDASE KEX1"/>
    <property type="match status" value="1"/>
</dbReference>
<keyword evidence="9" id="KW-0333">Golgi apparatus</keyword>
<accession>A0A4P9ZUL3</accession>
<dbReference type="PANTHER" id="PTHR11802">
    <property type="entry name" value="SERINE PROTEASE FAMILY S10 SERINE CARBOXYPEPTIDASE"/>
    <property type="match status" value="1"/>
</dbReference>
<dbReference type="AlphaFoldDB" id="A0A4P9ZUL3"/>
<evidence type="ECO:0000256" key="4">
    <source>
        <dbReference type="ARBA" id="ARBA00022645"/>
    </source>
</evidence>
<dbReference type="EC" id="3.4.16.6" evidence="12"/>
<dbReference type="GO" id="GO:0006508">
    <property type="term" value="P:proteolysis"/>
    <property type="evidence" value="ECO:0007669"/>
    <property type="project" value="InterPro"/>
</dbReference>
<keyword evidence="16" id="KW-0378">Hydrolase</keyword>
<reference evidence="17" key="1">
    <citation type="journal article" date="2018" name="Nat. Microbiol.">
        <title>Leveraging single-cell genomics to expand the fungal tree of life.</title>
        <authorList>
            <person name="Ahrendt S.R."/>
            <person name="Quandt C.A."/>
            <person name="Ciobanu D."/>
            <person name="Clum A."/>
            <person name="Salamov A."/>
            <person name="Andreopoulos B."/>
            <person name="Cheng J.F."/>
            <person name="Woyke T."/>
            <person name="Pelin A."/>
            <person name="Henrissat B."/>
            <person name="Reynolds N.K."/>
            <person name="Benny G.L."/>
            <person name="Smith M.E."/>
            <person name="James T.Y."/>
            <person name="Grigoriev I.V."/>
        </authorList>
    </citation>
    <scope>NUCLEOTIDE SEQUENCE [LARGE SCALE GENOMIC DNA]</scope>
    <source>
        <strain evidence="17">RSA 468</strain>
    </source>
</reference>
<dbReference type="Proteomes" id="UP000268162">
    <property type="component" value="Unassembled WGS sequence"/>
</dbReference>
<evidence type="ECO:0000313" key="17">
    <source>
        <dbReference type="Proteomes" id="UP000268162"/>
    </source>
</evidence>
<comment type="similarity">
    <text evidence="3">Belongs to the peptidase S10 family.</text>
</comment>
<keyword evidence="4" id="KW-0121">Carboxypeptidase</keyword>
<dbReference type="Pfam" id="PF00450">
    <property type="entry name" value="Peptidase_S10"/>
    <property type="match status" value="1"/>
</dbReference>
<dbReference type="Gene3D" id="3.40.50.1820">
    <property type="entry name" value="alpha/beta hydrolase"/>
    <property type="match status" value="1"/>
</dbReference>
<dbReference type="InterPro" id="IPR001563">
    <property type="entry name" value="Peptidase_S10"/>
</dbReference>
<name>A0A4P9ZUL3_9FUNG</name>
<keyword evidence="7" id="KW-0732">Signal</keyword>
<evidence type="ECO:0000256" key="11">
    <source>
        <dbReference type="ARBA" id="ARBA00023180"/>
    </source>
</evidence>
<keyword evidence="5" id="KW-0812">Transmembrane</keyword>
<evidence type="ECO:0000256" key="7">
    <source>
        <dbReference type="ARBA" id="ARBA00022729"/>
    </source>
</evidence>